<proteinExistence type="inferred from homology"/>
<evidence type="ECO:0000256" key="4">
    <source>
        <dbReference type="ARBA" id="ARBA00022692"/>
    </source>
</evidence>
<sequence>MFIIEVIFAFFITISFAVLFNVRGKLVFYSGIGGAISWLFYLFFTEKGYSYSTCYLLATAITAFYSEIMAKKLKTTVPTLLIAALIPMAPGGGVYYTMLYLIQDKYQDSILKGMETSIIAGSMALGIILVTTIFRLFHHTKK</sequence>
<dbReference type="RefSeq" id="WP_320313469.1">
    <property type="nucleotide sequence ID" value="NZ_JAVIKH010000006.1"/>
</dbReference>
<feature type="transmembrane region" description="Helical" evidence="8">
    <location>
        <begin position="6"/>
        <end position="22"/>
    </location>
</feature>
<keyword evidence="6 8" id="KW-0472">Membrane</keyword>
<accession>A0ABU4WA32</accession>
<dbReference type="InterPro" id="IPR050539">
    <property type="entry name" value="ThrE_Dicarb/AminoAcid_Exp"/>
</dbReference>
<evidence type="ECO:0000313" key="11">
    <source>
        <dbReference type="Proteomes" id="UP001279681"/>
    </source>
</evidence>
<dbReference type="EMBL" id="JAVIKH010000006">
    <property type="protein sequence ID" value="MDX8336064.1"/>
    <property type="molecule type" value="Genomic_DNA"/>
</dbReference>
<reference evidence="11" key="1">
    <citation type="submission" date="2023-07" db="EMBL/GenBank/DDBJ databases">
        <authorList>
            <person name="Colorado M.A."/>
            <person name="Villamil L.M."/>
            <person name="Melo J.F."/>
            <person name="Rodriguez J.A."/>
            <person name="Ruiz R.Y."/>
        </authorList>
    </citation>
    <scope>NUCLEOTIDE SEQUENCE [LARGE SCALE GENOMIC DNA]</scope>
    <source>
        <strain evidence="11">C33</strain>
    </source>
</reference>
<comment type="subcellular location">
    <subcellularLocation>
        <location evidence="1">Cell membrane</location>
        <topology evidence="1">Multi-pass membrane protein</topology>
    </subcellularLocation>
</comment>
<feature type="transmembrane region" description="Helical" evidence="8">
    <location>
        <begin position="50"/>
        <end position="68"/>
    </location>
</feature>
<feature type="transmembrane region" description="Helical" evidence="8">
    <location>
        <begin position="27"/>
        <end position="44"/>
    </location>
</feature>
<evidence type="ECO:0000313" key="10">
    <source>
        <dbReference type="EMBL" id="MDX8336064.1"/>
    </source>
</evidence>
<dbReference type="PANTHER" id="PTHR34390">
    <property type="entry name" value="UPF0442 PROTEIN YJJB-RELATED"/>
    <property type="match status" value="1"/>
</dbReference>
<keyword evidence="3" id="KW-0997">Cell inner membrane</keyword>
<keyword evidence="4 8" id="KW-0812">Transmembrane</keyword>
<evidence type="ECO:0000259" key="9">
    <source>
        <dbReference type="Pfam" id="PF12821"/>
    </source>
</evidence>
<evidence type="ECO:0000256" key="7">
    <source>
        <dbReference type="ARBA" id="ARBA00034125"/>
    </source>
</evidence>
<feature type="transmembrane region" description="Helical" evidence="8">
    <location>
        <begin position="118"/>
        <end position="137"/>
    </location>
</feature>
<organism evidence="10 11">
    <name type="scientific">Candidatus Cetobacterium colombiensis</name>
    <dbReference type="NCBI Taxonomy" id="3073100"/>
    <lineage>
        <taxon>Bacteria</taxon>
        <taxon>Fusobacteriati</taxon>
        <taxon>Fusobacteriota</taxon>
        <taxon>Fusobacteriia</taxon>
        <taxon>Fusobacteriales</taxon>
        <taxon>Fusobacteriaceae</taxon>
        <taxon>Cetobacterium</taxon>
    </lineage>
</organism>
<evidence type="ECO:0000256" key="8">
    <source>
        <dbReference type="SAM" id="Phobius"/>
    </source>
</evidence>
<protein>
    <submittedName>
        <fullName evidence="10">Threonine/serine exporter family protein</fullName>
    </submittedName>
</protein>
<name>A0ABU4WA32_9FUSO</name>
<keyword evidence="2" id="KW-1003">Cell membrane</keyword>
<evidence type="ECO:0000256" key="2">
    <source>
        <dbReference type="ARBA" id="ARBA00022475"/>
    </source>
</evidence>
<dbReference type="Pfam" id="PF12821">
    <property type="entry name" value="ThrE_2"/>
    <property type="match status" value="1"/>
</dbReference>
<feature type="transmembrane region" description="Helical" evidence="8">
    <location>
        <begin position="80"/>
        <end position="98"/>
    </location>
</feature>
<evidence type="ECO:0000256" key="5">
    <source>
        <dbReference type="ARBA" id="ARBA00022989"/>
    </source>
</evidence>
<evidence type="ECO:0000256" key="3">
    <source>
        <dbReference type="ARBA" id="ARBA00022519"/>
    </source>
</evidence>
<feature type="domain" description="Threonine/Serine exporter ThrE" evidence="9">
    <location>
        <begin position="5"/>
        <end position="133"/>
    </location>
</feature>
<dbReference type="InterPro" id="IPR024528">
    <property type="entry name" value="ThrE_2"/>
</dbReference>
<evidence type="ECO:0000256" key="6">
    <source>
        <dbReference type="ARBA" id="ARBA00023136"/>
    </source>
</evidence>
<evidence type="ECO:0000256" key="1">
    <source>
        <dbReference type="ARBA" id="ARBA00004651"/>
    </source>
</evidence>
<keyword evidence="11" id="KW-1185">Reference proteome</keyword>
<comment type="caution">
    <text evidence="10">The sequence shown here is derived from an EMBL/GenBank/DDBJ whole genome shotgun (WGS) entry which is preliminary data.</text>
</comment>
<dbReference type="PANTHER" id="PTHR34390:SF1">
    <property type="entry name" value="SUCCINATE TRANSPORTER SUBUNIT YJJB-RELATED"/>
    <property type="match status" value="1"/>
</dbReference>
<gene>
    <name evidence="10" type="ORF">RFV38_06075</name>
</gene>
<comment type="similarity">
    <text evidence="7">Belongs to the ThrE exporter (TC 2.A.79) family.</text>
</comment>
<keyword evidence="5 8" id="KW-1133">Transmembrane helix</keyword>
<dbReference type="Proteomes" id="UP001279681">
    <property type="component" value="Unassembled WGS sequence"/>
</dbReference>